<name>A0ABW5B8J9_9BACT</name>
<dbReference type="EMBL" id="JBHUIV010000016">
    <property type="protein sequence ID" value="MFD2202223.1"/>
    <property type="molecule type" value="Genomic_DNA"/>
</dbReference>
<dbReference type="SUPFAM" id="SSF101874">
    <property type="entry name" value="YceI-like"/>
    <property type="match status" value="1"/>
</dbReference>
<comment type="caution">
    <text evidence="2">The sequence shown here is derived from an EMBL/GenBank/DDBJ whole genome shotgun (WGS) entry which is preliminary data.</text>
</comment>
<accession>A0ABW5B8J9</accession>
<dbReference type="InterPro" id="IPR007372">
    <property type="entry name" value="Lipid/polyisoprenoid-bd_YceI"/>
</dbReference>
<dbReference type="RefSeq" id="WP_380803322.1">
    <property type="nucleotide sequence ID" value="NZ_JBHUIV010000016.1"/>
</dbReference>
<dbReference type="SMART" id="SM00867">
    <property type="entry name" value="YceI"/>
    <property type="match status" value="1"/>
</dbReference>
<dbReference type="PANTHER" id="PTHR34406">
    <property type="entry name" value="PROTEIN YCEI"/>
    <property type="match status" value="1"/>
</dbReference>
<dbReference type="InterPro" id="IPR036761">
    <property type="entry name" value="TTHA0802/YceI-like_sf"/>
</dbReference>
<gene>
    <name evidence="2" type="ORF">ACFSKV_11660</name>
</gene>
<proteinExistence type="predicted"/>
<evidence type="ECO:0000259" key="1">
    <source>
        <dbReference type="SMART" id="SM00867"/>
    </source>
</evidence>
<evidence type="ECO:0000313" key="3">
    <source>
        <dbReference type="Proteomes" id="UP001597414"/>
    </source>
</evidence>
<feature type="domain" description="Lipid/polyisoprenoid-binding YceI-like" evidence="1">
    <location>
        <begin position="10"/>
        <end position="173"/>
    </location>
</feature>
<sequence length="175" mass="19150">MNTATATTTKWGIDPTHSEVSFKVKHLVISTVTGYFKSFEASAETESDDFNGAKVSFSAVINSIDTNQKDRDNHLKSADFFDAEKFPKMTFSGVLNGDKLVGDLTIKDNTKTIELDVDFGGVVEDPYGNTKAGFEIEGKISRKEFGLMWNAVTEAGSVVVSDQVRIILGIQLVKQ</sequence>
<dbReference type="Pfam" id="PF04264">
    <property type="entry name" value="YceI"/>
    <property type="match status" value="1"/>
</dbReference>
<protein>
    <submittedName>
        <fullName evidence="2">YceI family protein</fullName>
    </submittedName>
</protein>
<keyword evidence="3" id="KW-1185">Reference proteome</keyword>
<dbReference type="Proteomes" id="UP001597414">
    <property type="component" value="Unassembled WGS sequence"/>
</dbReference>
<organism evidence="2 3">
    <name type="scientific">Shivajiella indica</name>
    <dbReference type="NCBI Taxonomy" id="872115"/>
    <lineage>
        <taxon>Bacteria</taxon>
        <taxon>Pseudomonadati</taxon>
        <taxon>Bacteroidota</taxon>
        <taxon>Cytophagia</taxon>
        <taxon>Cytophagales</taxon>
        <taxon>Cyclobacteriaceae</taxon>
        <taxon>Shivajiella</taxon>
    </lineage>
</organism>
<dbReference type="PANTHER" id="PTHR34406:SF1">
    <property type="entry name" value="PROTEIN YCEI"/>
    <property type="match status" value="1"/>
</dbReference>
<dbReference type="Gene3D" id="2.40.128.110">
    <property type="entry name" value="Lipid/polyisoprenoid-binding, YceI-like"/>
    <property type="match status" value="1"/>
</dbReference>
<evidence type="ECO:0000313" key="2">
    <source>
        <dbReference type="EMBL" id="MFD2202223.1"/>
    </source>
</evidence>
<reference evidence="3" key="1">
    <citation type="journal article" date="2019" name="Int. J. Syst. Evol. Microbiol.">
        <title>The Global Catalogue of Microorganisms (GCM) 10K type strain sequencing project: providing services to taxonomists for standard genome sequencing and annotation.</title>
        <authorList>
            <consortium name="The Broad Institute Genomics Platform"/>
            <consortium name="The Broad Institute Genome Sequencing Center for Infectious Disease"/>
            <person name="Wu L."/>
            <person name="Ma J."/>
        </authorList>
    </citation>
    <scope>NUCLEOTIDE SEQUENCE [LARGE SCALE GENOMIC DNA]</scope>
    <source>
        <strain evidence="3">KCTC 19812</strain>
    </source>
</reference>